<dbReference type="PANTHER" id="PTHR46173:SF1">
    <property type="entry name" value="CCA TRNA NUCLEOTIDYLTRANSFERASE 1, MITOCHONDRIAL"/>
    <property type="match status" value="1"/>
</dbReference>
<keyword evidence="2 8" id="KW-0808">Transferase</keyword>
<gene>
    <name evidence="11" type="ORF">PLANPX_1648</name>
</gene>
<feature type="domain" description="tRNA nucleotidyltransferase/poly(A) polymerase RNA and SrmB- binding" evidence="10">
    <location>
        <begin position="178"/>
        <end position="236"/>
    </location>
</feature>
<dbReference type="GO" id="GO:0000166">
    <property type="term" value="F:nucleotide binding"/>
    <property type="evidence" value="ECO:0007669"/>
    <property type="project" value="UniProtKB-KW"/>
</dbReference>
<dbReference type="RefSeq" id="WP_152098078.1">
    <property type="nucleotide sequence ID" value="NZ_AP021861.1"/>
</dbReference>
<evidence type="ECO:0000256" key="5">
    <source>
        <dbReference type="ARBA" id="ARBA00022723"/>
    </source>
</evidence>
<keyword evidence="4 11" id="KW-0548">Nucleotidyltransferase</keyword>
<comment type="similarity">
    <text evidence="8">Belongs to the tRNA nucleotidyltransferase/poly(A) polymerase family.</text>
</comment>
<keyword evidence="6" id="KW-0547">Nucleotide-binding</keyword>
<dbReference type="SUPFAM" id="SSF81891">
    <property type="entry name" value="Poly A polymerase C-terminal region-like"/>
    <property type="match status" value="1"/>
</dbReference>
<evidence type="ECO:0000256" key="3">
    <source>
        <dbReference type="ARBA" id="ARBA00022694"/>
    </source>
</evidence>
<organism evidence="11 12">
    <name type="scientific">Lacipirellula parvula</name>
    <dbReference type="NCBI Taxonomy" id="2650471"/>
    <lineage>
        <taxon>Bacteria</taxon>
        <taxon>Pseudomonadati</taxon>
        <taxon>Planctomycetota</taxon>
        <taxon>Planctomycetia</taxon>
        <taxon>Pirellulales</taxon>
        <taxon>Lacipirellulaceae</taxon>
        <taxon>Lacipirellula</taxon>
    </lineage>
</organism>
<dbReference type="Proteomes" id="UP000326837">
    <property type="component" value="Chromosome"/>
</dbReference>
<dbReference type="Pfam" id="PF12627">
    <property type="entry name" value="PolyA_pol_RNAbd"/>
    <property type="match status" value="1"/>
</dbReference>
<name>A0A5K7XCE0_9BACT</name>
<dbReference type="GO" id="GO:0004810">
    <property type="term" value="F:CCA tRNA nucleotidyltransferase activity"/>
    <property type="evidence" value="ECO:0007669"/>
    <property type="project" value="UniProtKB-EC"/>
</dbReference>
<evidence type="ECO:0000313" key="11">
    <source>
        <dbReference type="EMBL" id="BBO32036.1"/>
    </source>
</evidence>
<dbReference type="Gene3D" id="1.10.3090.10">
    <property type="entry name" value="cca-adding enzyme, domain 2"/>
    <property type="match status" value="1"/>
</dbReference>
<keyword evidence="12" id="KW-1185">Reference proteome</keyword>
<evidence type="ECO:0000256" key="8">
    <source>
        <dbReference type="RuleBase" id="RU003953"/>
    </source>
</evidence>
<evidence type="ECO:0000256" key="6">
    <source>
        <dbReference type="ARBA" id="ARBA00022741"/>
    </source>
</evidence>
<dbReference type="EMBL" id="AP021861">
    <property type="protein sequence ID" value="BBO32036.1"/>
    <property type="molecule type" value="Genomic_DNA"/>
</dbReference>
<dbReference type="Gene3D" id="3.30.460.10">
    <property type="entry name" value="Beta Polymerase, domain 2"/>
    <property type="match status" value="1"/>
</dbReference>
<accession>A0A5K7XCE0</accession>
<evidence type="ECO:0000256" key="7">
    <source>
        <dbReference type="ARBA" id="ARBA00022842"/>
    </source>
</evidence>
<dbReference type="InterPro" id="IPR002646">
    <property type="entry name" value="PolA_pol_head_dom"/>
</dbReference>
<reference evidence="12" key="1">
    <citation type="submission" date="2019-10" db="EMBL/GenBank/DDBJ databases">
        <title>Lacipirellula parvula gen. nov., sp. nov., representing a lineage of planctomycetes widespread in freshwater anoxic habitats, and description of the family Lacipirellulaceae.</title>
        <authorList>
            <person name="Dedysh S.N."/>
            <person name="Kulichevskaya I.S."/>
            <person name="Beletsky A.V."/>
            <person name="Rakitin A.L."/>
            <person name="Mardanov A.V."/>
            <person name="Ivanova A.A."/>
            <person name="Saltykova V.X."/>
            <person name="Rijpstra W.I.C."/>
            <person name="Sinninghe Damste J.S."/>
            <person name="Ravin N.V."/>
        </authorList>
    </citation>
    <scope>NUCLEOTIDE SEQUENCE [LARGE SCALE GENOMIC DNA]</scope>
    <source>
        <strain evidence="12">PX69</strain>
    </source>
</reference>
<dbReference type="SUPFAM" id="SSF81301">
    <property type="entry name" value="Nucleotidyltransferase"/>
    <property type="match status" value="1"/>
</dbReference>
<evidence type="ECO:0000256" key="2">
    <source>
        <dbReference type="ARBA" id="ARBA00022679"/>
    </source>
</evidence>
<keyword evidence="8" id="KW-0694">RNA-binding</keyword>
<dbReference type="AlphaFoldDB" id="A0A5K7XCE0"/>
<dbReference type="PANTHER" id="PTHR46173">
    <property type="entry name" value="CCA TRNA NUCLEOTIDYLTRANSFERASE 1, MITOCHONDRIAL"/>
    <property type="match status" value="1"/>
</dbReference>
<evidence type="ECO:0000256" key="4">
    <source>
        <dbReference type="ARBA" id="ARBA00022695"/>
    </source>
</evidence>
<evidence type="ECO:0000256" key="1">
    <source>
        <dbReference type="ARBA" id="ARBA00001946"/>
    </source>
</evidence>
<proteinExistence type="inferred from homology"/>
<dbReference type="GO" id="GO:0008033">
    <property type="term" value="P:tRNA processing"/>
    <property type="evidence" value="ECO:0007669"/>
    <property type="project" value="UniProtKB-KW"/>
</dbReference>
<dbReference type="InterPro" id="IPR050264">
    <property type="entry name" value="Bact_CCA-adding_enz_type3_sf"/>
</dbReference>
<dbReference type="Pfam" id="PF01743">
    <property type="entry name" value="PolyA_pol"/>
    <property type="match status" value="1"/>
</dbReference>
<sequence>MDAPVSQREFALDVVRRLRDAGHDALWAGGCVRDQLLGIPPKDYDVATSARPEQVRELFGHRRTLAIGASFGVISVLARKPLDPIEVATFRTDGMYLDGRRPESVAFSDARHDAHRRDFTVNGLFFDPIAEEVVDYVGGVADLEARVLRAIGDPQQRFVEDKLRLLRAVRFAATYSLALEPATLAAVQSMASQVSQVSGERIGAELRRIVTHASRALGARLLAQAELLPPILPELAPHAAANDALWQAALLRLETLPKATVASGLAALFYGMIDVAPMRDVGRRLKLSNKELERAAWLLAQLPVVMEAASLPWPRLQRLLVHEGAPELMELLAASLPADDASLVRCGAELARSPESLNPPPLVTGDDLLRNGIRGGRHFSPLLEYLRDRQLDGELASVEESLAAARKWLAEQPTGDQR</sequence>
<protein>
    <submittedName>
        <fullName evidence="11">CCA tRNA nucleotidyltransferase</fullName>
        <ecNumber evidence="11">2.7.7.72</ecNumber>
    </submittedName>
</protein>
<dbReference type="KEGG" id="lpav:PLANPX_1648"/>
<keyword evidence="3" id="KW-0819">tRNA processing</keyword>
<dbReference type="InterPro" id="IPR032828">
    <property type="entry name" value="PolyA_RNA-bd"/>
</dbReference>
<evidence type="ECO:0000313" key="12">
    <source>
        <dbReference type="Proteomes" id="UP000326837"/>
    </source>
</evidence>
<dbReference type="EC" id="2.7.7.72" evidence="11"/>
<dbReference type="GO" id="GO:0000049">
    <property type="term" value="F:tRNA binding"/>
    <property type="evidence" value="ECO:0007669"/>
    <property type="project" value="TreeGrafter"/>
</dbReference>
<keyword evidence="5" id="KW-0479">Metal-binding</keyword>
<evidence type="ECO:0000259" key="10">
    <source>
        <dbReference type="Pfam" id="PF12627"/>
    </source>
</evidence>
<keyword evidence="7" id="KW-0460">Magnesium</keyword>
<feature type="domain" description="Poly A polymerase head" evidence="9">
    <location>
        <begin position="28"/>
        <end position="149"/>
    </location>
</feature>
<dbReference type="InterPro" id="IPR043519">
    <property type="entry name" value="NT_sf"/>
</dbReference>
<evidence type="ECO:0000259" key="9">
    <source>
        <dbReference type="Pfam" id="PF01743"/>
    </source>
</evidence>
<dbReference type="GO" id="GO:0046872">
    <property type="term" value="F:metal ion binding"/>
    <property type="evidence" value="ECO:0007669"/>
    <property type="project" value="UniProtKB-KW"/>
</dbReference>
<dbReference type="CDD" id="cd05398">
    <property type="entry name" value="NT_ClassII-CCAase"/>
    <property type="match status" value="1"/>
</dbReference>
<comment type="cofactor">
    <cofactor evidence="1">
        <name>Mg(2+)</name>
        <dbReference type="ChEBI" id="CHEBI:18420"/>
    </cofactor>
</comment>